<evidence type="ECO:0000256" key="3">
    <source>
        <dbReference type="ARBA" id="ARBA00022676"/>
    </source>
</evidence>
<dbReference type="SUPFAM" id="SSF53756">
    <property type="entry name" value="UDP-Glycosyltransferase/glycogen phosphorylase"/>
    <property type="match status" value="1"/>
</dbReference>
<organism evidence="6 7">
    <name type="scientific">Acrobeloides nanus</name>
    <dbReference type="NCBI Taxonomy" id="290746"/>
    <lineage>
        <taxon>Eukaryota</taxon>
        <taxon>Metazoa</taxon>
        <taxon>Ecdysozoa</taxon>
        <taxon>Nematoda</taxon>
        <taxon>Chromadorea</taxon>
        <taxon>Rhabditida</taxon>
        <taxon>Tylenchina</taxon>
        <taxon>Cephalobomorpha</taxon>
        <taxon>Cephaloboidea</taxon>
        <taxon>Cephalobidae</taxon>
        <taxon>Acrobeloides</taxon>
    </lineage>
</organism>
<keyword evidence="3" id="KW-0328">Glycosyltransferase</keyword>
<proteinExistence type="inferred from homology"/>
<dbReference type="WBParaSite" id="ACRNAN_scaffold390.g11958.t1">
    <property type="protein sequence ID" value="ACRNAN_scaffold390.g11958.t1"/>
    <property type="gene ID" value="ACRNAN_scaffold390.g11958"/>
</dbReference>
<keyword evidence="6" id="KW-1185">Reference proteome</keyword>
<dbReference type="PANTHER" id="PTHR48043:SF119">
    <property type="entry name" value="UDP-GLUCURONOSYLTRANSFERASE"/>
    <property type="match status" value="1"/>
</dbReference>
<evidence type="ECO:0000313" key="6">
    <source>
        <dbReference type="Proteomes" id="UP000887540"/>
    </source>
</evidence>
<comment type="similarity">
    <text evidence="1">Belongs to the UDP-glycosyltransferase family.</text>
</comment>
<comment type="catalytic activity">
    <reaction evidence="5">
        <text>glucuronate acceptor + UDP-alpha-D-glucuronate = acceptor beta-D-glucuronoside + UDP + H(+)</text>
        <dbReference type="Rhea" id="RHEA:21032"/>
        <dbReference type="ChEBI" id="CHEBI:15378"/>
        <dbReference type="ChEBI" id="CHEBI:58052"/>
        <dbReference type="ChEBI" id="CHEBI:58223"/>
        <dbReference type="ChEBI" id="CHEBI:132367"/>
        <dbReference type="ChEBI" id="CHEBI:132368"/>
        <dbReference type="EC" id="2.4.1.17"/>
    </reaction>
</comment>
<accession>A0A914DVL1</accession>
<name>A0A914DVL1_9BILA</name>
<dbReference type="PANTHER" id="PTHR48043">
    <property type="entry name" value="EG:EG0003.4 PROTEIN-RELATED"/>
    <property type="match status" value="1"/>
</dbReference>
<dbReference type="AlphaFoldDB" id="A0A914DVL1"/>
<dbReference type="GO" id="GO:0015020">
    <property type="term" value="F:glucuronosyltransferase activity"/>
    <property type="evidence" value="ECO:0007669"/>
    <property type="project" value="UniProtKB-EC"/>
</dbReference>
<dbReference type="Pfam" id="PF00201">
    <property type="entry name" value="UDPGT"/>
    <property type="match status" value="1"/>
</dbReference>
<evidence type="ECO:0000313" key="7">
    <source>
        <dbReference type="WBParaSite" id="ACRNAN_scaffold390.g11958.t1"/>
    </source>
</evidence>
<dbReference type="InterPro" id="IPR050271">
    <property type="entry name" value="UDP-glycosyltransferase"/>
</dbReference>
<keyword evidence="4" id="KW-0808">Transferase</keyword>
<evidence type="ECO:0000256" key="5">
    <source>
        <dbReference type="ARBA" id="ARBA00047475"/>
    </source>
</evidence>
<protein>
    <recommendedName>
        <fullName evidence="2">glucuronosyltransferase</fullName>
        <ecNumber evidence="2">2.4.1.17</ecNumber>
    </recommendedName>
</protein>
<evidence type="ECO:0000256" key="2">
    <source>
        <dbReference type="ARBA" id="ARBA00012544"/>
    </source>
</evidence>
<sequence length="338" mass="39404">MIPLVKSLSQNNKVTFFYTTKRDLPPNLGPNVSYIHINMTVQDEERRDLLGQLQFRETMHSFQISHVFVAGDIILGHIIEHHMEKILEVLNQEWDLVILDELFGMHAHTFAMILNRHQQVPYIVFSTTLMVETTSSNMALSRPWTSKPCMFSPIPEHPQDRFDSQSFYYRTYNFFQNLMEIIWIGHITPLSFTNMREFLGHSFNWMDFYQKSSFSLIDTIDSMIYPMPEGSDTKIIGRHCEKAKKLEGEYLKFVEDPNSKGTIYIAFGSFVLLDMAPENFLKSIFDALEELDEYRIIFSYNGPPRKTKAHIFLTKWAPQKGILSHPKTKAYLTHGGLK</sequence>
<evidence type="ECO:0000256" key="1">
    <source>
        <dbReference type="ARBA" id="ARBA00009995"/>
    </source>
</evidence>
<dbReference type="EC" id="2.4.1.17" evidence="2"/>
<dbReference type="InterPro" id="IPR002213">
    <property type="entry name" value="UDP_glucos_trans"/>
</dbReference>
<reference evidence="7" key="1">
    <citation type="submission" date="2022-11" db="UniProtKB">
        <authorList>
            <consortium name="WormBaseParasite"/>
        </authorList>
    </citation>
    <scope>IDENTIFICATION</scope>
</reference>
<dbReference type="Proteomes" id="UP000887540">
    <property type="component" value="Unplaced"/>
</dbReference>
<dbReference type="CDD" id="cd03784">
    <property type="entry name" value="GT1_Gtf-like"/>
    <property type="match status" value="1"/>
</dbReference>
<evidence type="ECO:0000256" key="4">
    <source>
        <dbReference type="ARBA" id="ARBA00022679"/>
    </source>
</evidence>
<dbReference type="Gene3D" id="3.40.50.2000">
    <property type="entry name" value="Glycogen Phosphorylase B"/>
    <property type="match status" value="1"/>
</dbReference>